<evidence type="ECO:0000256" key="2">
    <source>
        <dbReference type="ARBA" id="ARBA00022801"/>
    </source>
</evidence>
<dbReference type="GO" id="GO:0004553">
    <property type="term" value="F:hydrolase activity, hydrolyzing O-glycosyl compounds"/>
    <property type="evidence" value="ECO:0007669"/>
    <property type="project" value="InterPro"/>
</dbReference>
<dbReference type="PANTHER" id="PTHR10357">
    <property type="entry name" value="ALPHA-AMYLASE FAMILY MEMBER"/>
    <property type="match status" value="1"/>
</dbReference>
<gene>
    <name evidence="5" type="ORF">IAB90_05660</name>
</gene>
<feature type="domain" description="Glycosyl hydrolase family 13 catalytic" evidence="4">
    <location>
        <begin position="124"/>
        <end position="575"/>
    </location>
</feature>
<accession>A0A9D1AGN7</accession>
<name>A0A9D1AGN7_9FIRM</name>
<comment type="similarity">
    <text evidence="1">Belongs to the glycosyl hydrolase 13 family.</text>
</comment>
<dbReference type="Pfam" id="PF00128">
    <property type="entry name" value="Alpha-amylase"/>
    <property type="match status" value="2"/>
</dbReference>
<reference evidence="5" key="2">
    <citation type="journal article" date="2021" name="PeerJ">
        <title>Extensive microbial diversity within the chicken gut microbiome revealed by metagenomics and culture.</title>
        <authorList>
            <person name="Gilroy R."/>
            <person name="Ravi A."/>
            <person name="Getino M."/>
            <person name="Pursley I."/>
            <person name="Horton D.L."/>
            <person name="Alikhan N.F."/>
            <person name="Baker D."/>
            <person name="Gharbi K."/>
            <person name="Hall N."/>
            <person name="Watson M."/>
            <person name="Adriaenssens E.M."/>
            <person name="Foster-Nyarko E."/>
            <person name="Jarju S."/>
            <person name="Secka A."/>
            <person name="Antonio M."/>
            <person name="Oren A."/>
            <person name="Chaudhuri R.R."/>
            <person name="La Ragione R."/>
            <person name="Hildebrand F."/>
            <person name="Pallen M.J."/>
        </authorList>
    </citation>
    <scope>NUCLEOTIDE SEQUENCE</scope>
    <source>
        <strain evidence="5">ChiW25-3613</strain>
    </source>
</reference>
<dbReference type="InterPro" id="IPR013780">
    <property type="entry name" value="Glyco_hydro_b"/>
</dbReference>
<dbReference type="Gene3D" id="3.20.20.80">
    <property type="entry name" value="Glycosidases"/>
    <property type="match status" value="1"/>
</dbReference>
<organism evidence="5 6">
    <name type="scientific">Candidatus Coproplasma stercoripullorum</name>
    <dbReference type="NCBI Taxonomy" id="2840751"/>
    <lineage>
        <taxon>Bacteria</taxon>
        <taxon>Bacillati</taxon>
        <taxon>Bacillota</taxon>
        <taxon>Clostridia</taxon>
        <taxon>Eubacteriales</taxon>
        <taxon>Candidatus Coproplasma</taxon>
    </lineage>
</organism>
<evidence type="ECO:0000313" key="6">
    <source>
        <dbReference type="Proteomes" id="UP000824179"/>
    </source>
</evidence>
<dbReference type="SUPFAM" id="SSF81296">
    <property type="entry name" value="E set domains"/>
    <property type="match status" value="1"/>
</dbReference>
<sequence>MINRMALFSDETECFRTPYEPVAGDTVIISLRTLKDDVNRAYAVINGLKKEMVKSHTAGMFDYYSINFSCTHDPVNYYFVIYDDDDKVCYNKLGWAENNQSEYNFTFIPGFKVPDWAKGAVVYQIFVDRFFNGEPKNDVENNEYYYTGTHSHKVSYWGKYPDNLDVSNFYGGDLQGVLKKLDYLRELGVDAIYFNPIFVSPSNHKYDTQDYDHIDPHLAIIEEDENCAMEDWEKHNGFARRYIKRVTSKLNLEKSNAFFADLVKEAHRRGIKIIIDGVFNHCGSFNKWMDREGIYLDKPGFEDGAYQSVISPYRGYFRFNRPNENYSDYEGWWGYETLPKLNYENSPELVENIMNIGAKWVSAPYNVDGWRLDVAADLGHSPQFNHWFWSRFRKRVRKANPEAFIFAEHYGDPSPWFDGKQWDTVMNYDAFMEPVTWFLTGMEKHSDSRDDRLLGDGIYFFDSMFRNMSRFPRPSLDSALNQLSNHDHSRFLTRTNRTVGRTNTLGPEAAGQGIDKRVFRLAVTIQMTWPGSPGIYYGDEAGQVGWTDPDSRRTYPWGNEDTKLIEFHKQLTAMRKRVHCLKMGSLKKLDAGHGFIAYARFDSVDCAVVMVNVRDEEIKLSVPVWEAGVNTGAKVKLEAATARELLNGDEYKVKYGRLHVTLPAKSACVFSCKFSHKQNSGQQMSIFK</sequence>
<evidence type="ECO:0000313" key="5">
    <source>
        <dbReference type="EMBL" id="HIR39852.1"/>
    </source>
</evidence>
<comment type="caution">
    <text evidence="5">The sequence shown here is derived from an EMBL/GenBank/DDBJ whole genome shotgun (WGS) entry which is preliminary data.</text>
</comment>
<dbReference type="PANTHER" id="PTHR10357:SF210">
    <property type="entry name" value="MALTODEXTRIN GLUCOSIDASE"/>
    <property type="match status" value="1"/>
</dbReference>
<dbReference type="InterPro" id="IPR013783">
    <property type="entry name" value="Ig-like_fold"/>
</dbReference>
<dbReference type="CDD" id="cd11338">
    <property type="entry name" value="AmyAc_CMD"/>
    <property type="match status" value="1"/>
</dbReference>
<keyword evidence="3" id="KW-0326">Glycosidase</keyword>
<dbReference type="SMART" id="SM00642">
    <property type="entry name" value="Aamy"/>
    <property type="match status" value="1"/>
</dbReference>
<dbReference type="Proteomes" id="UP000824179">
    <property type="component" value="Unassembled WGS sequence"/>
</dbReference>
<dbReference type="EMBL" id="DVHB01000096">
    <property type="protein sequence ID" value="HIR39852.1"/>
    <property type="molecule type" value="Genomic_DNA"/>
</dbReference>
<dbReference type="InterPro" id="IPR004185">
    <property type="entry name" value="Glyco_hydro_13_lg-like_dom"/>
</dbReference>
<dbReference type="SUPFAM" id="SSF51445">
    <property type="entry name" value="(Trans)glycosidases"/>
    <property type="match status" value="1"/>
</dbReference>
<dbReference type="InterPro" id="IPR014756">
    <property type="entry name" value="Ig_E-set"/>
</dbReference>
<dbReference type="Gene3D" id="2.60.40.10">
    <property type="entry name" value="Immunoglobulins"/>
    <property type="match status" value="1"/>
</dbReference>
<evidence type="ECO:0000256" key="1">
    <source>
        <dbReference type="ARBA" id="ARBA00008061"/>
    </source>
</evidence>
<proteinExistence type="inferred from homology"/>
<protein>
    <submittedName>
        <fullName evidence="5">Glycoside hydrolase family 13 protein</fullName>
    </submittedName>
</protein>
<dbReference type="GO" id="GO:0005975">
    <property type="term" value="P:carbohydrate metabolic process"/>
    <property type="evidence" value="ECO:0007669"/>
    <property type="project" value="InterPro"/>
</dbReference>
<dbReference type="AlphaFoldDB" id="A0A9D1AGN7"/>
<keyword evidence="2 5" id="KW-0378">Hydrolase</keyword>
<dbReference type="InterPro" id="IPR017853">
    <property type="entry name" value="GH"/>
</dbReference>
<dbReference type="InterPro" id="IPR006047">
    <property type="entry name" value="GH13_cat_dom"/>
</dbReference>
<dbReference type="Gene3D" id="2.60.40.1180">
    <property type="entry name" value="Golgi alpha-mannosidase II"/>
    <property type="match status" value="1"/>
</dbReference>
<evidence type="ECO:0000256" key="3">
    <source>
        <dbReference type="ARBA" id="ARBA00023295"/>
    </source>
</evidence>
<evidence type="ECO:0000259" key="4">
    <source>
        <dbReference type="SMART" id="SM00642"/>
    </source>
</evidence>
<dbReference type="SUPFAM" id="SSF51011">
    <property type="entry name" value="Glycosyl hydrolase domain"/>
    <property type="match status" value="1"/>
</dbReference>
<dbReference type="CDD" id="cd02857">
    <property type="entry name" value="E_set_CDase_PDE_N"/>
    <property type="match status" value="1"/>
</dbReference>
<dbReference type="Pfam" id="PF02903">
    <property type="entry name" value="Alpha-amylase_N"/>
    <property type="match status" value="1"/>
</dbReference>
<reference evidence="5" key="1">
    <citation type="submission" date="2020-10" db="EMBL/GenBank/DDBJ databases">
        <authorList>
            <person name="Gilroy R."/>
        </authorList>
    </citation>
    <scope>NUCLEOTIDE SEQUENCE</scope>
    <source>
        <strain evidence="5">ChiW25-3613</strain>
    </source>
</reference>